<reference evidence="2" key="2">
    <citation type="journal article" date="2015" name="Data Brief">
        <title>Shoot transcriptome of the giant reed, Arundo donax.</title>
        <authorList>
            <person name="Barrero R.A."/>
            <person name="Guerrero F.D."/>
            <person name="Moolhuijzen P."/>
            <person name="Goolsby J.A."/>
            <person name="Tidwell J."/>
            <person name="Bellgard S.E."/>
            <person name="Bellgard M.I."/>
        </authorList>
    </citation>
    <scope>NUCLEOTIDE SEQUENCE</scope>
    <source>
        <tissue evidence="2">Shoot tissue taken approximately 20 cm above the soil surface</tissue>
    </source>
</reference>
<protein>
    <submittedName>
        <fullName evidence="2">Uncharacterized protein</fullName>
    </submittedName>
</protein>
<name>A0A0A9S096_ARUDO</name>
<evidence type="ECO:0000256" key="1">
    <source>
        <dbReference type="SAM" id="MobiDB-lite"/>
    </source>
</evidence>
<feature type="region of interest" description="Disordered" evidence="1">
    <location>
        <begin position="1"/>
        <end position="54"/>
    </location>
</feature>
<dbReference type="EMBL" id="GBRH01207425">
    <property type="protein sequence ID" value="JAD90470.1"/>
    <property type="molecule type" value="Transcribed_RNA"/>
</dbReference>
<dbReference type="AlphaFoldDB" id="A0A0A9S096"/>
<feature type="compositionally biased region" description="Basic residues" evidence="1">
    <location>
        <begin position="43"/>
        <end position="54"/>
    </location>
</feature>
<proteinExistence type="predicted"/>
<evidence type="ECO:0000313" key="2">
    <source>
        <dbReference type="EMBL" id="JAD90470.1"/>
    </source>
</evidence>
<feature type="compositionally biased region" description="Basic and acidic residues" evidence="1">
    <location>
        <begin position="32"/>
        <end position="42"/>
    </location>
</feature>
<reference evidence="2" key="1">
    <citation type="submission" date="2014-09" db="EMBL/GenBank/DDBJ databases">
        <authorList>
            <person name="Magalhaes I.L.F."/>
            <person name="Oliveira U."/>
            <person name="Santos F.R."/>
            <person name="Vidigal T.H.D.A."/>
            <person name="Brescovit A.D."/>
            <person name="Santos A.J."/>
        </authorList>
    </citation>
    <scope>NUCLEOTIDE SEQUENCE</scope>
    <source>
        <tissue evidence="2">Shoot tissue taken approximately 20 cm above the soil surface</tissue>
    </source>
</reference>
<sequence length="54" mass="5959">MGRAAPTRGPPRIRSGGAGAHPGRTGRLTRWRSRERPGNGRKGERRGRTRRARG</sequence>
<accession>A0A0A9S096</accession>
<organism evidence="2">
    <name type="scientific">Arundo donax</name>
    <name type="common">Giant reed</name>
    <name type="synonym">Donax arundinaceus</name>
    <dbReference type="NCBI Taxonomy" id="35708"/>
    <lineage>
        <taxon>Eukaryota</taxon>
        <taxon>Viridiplantae</taxon>
        <taxon>Streptophyta</taxon>
        <taxon>Embryophyta</taxon>
        <taxon>Tracheophyta</taxon>
        <taxon>Spermatophyta</taxon>
        <taxon>Magnoliopsida</taxon>
        <taxon>Liliopsida</taxon>
        <taxon>Poales</taxon>
        <taxon>Poaceae</taxon>
        <taxon>PACMAD clade</taxon>
        <taxon>Arundinoideae</taxon>
        <taxon>Arundineae</taxon>
        <taxon>Arundo</taxon>
    </lineage>
</organism>